<feature type="compositionally biased region" description="Basic residues" evidence="2">
    <location>
        <begin position="173"/>
        <end position="189"/>
    </location>
</feature>
<evidence type="ECO:0000313" key="5">
    <source>
        <dbReference type="Proteomes" id="UP000762676"/>
    </source>
</evidence>
<feature type="region of interest" description="Disordered" evidence="2">
    <location>
        <begin position="260"/>
        <end position="286"/>
    </location>
</feature>
<keyword evidence="5" id="KW-1185">Reference proteome</keyword>
<dbReference type="AlphaFoldDB" id="A0AAV4GGY8"/>
<feature type="region of interest" description="Disordered" evidence="2">
    <location>
        <begin position="727"/>
        <end position="803"/>
    </location>
</feature>
<feature type="compositionally biased region" description="Basic and acidic residues" evidence="2">
    <location>
        <begin position="1"/>
        <end position="10"/>
    </location>
</feature>
<organism evidence="4 5">
    <name type="scientific">Elysia marginata</name>
    <dbReference type="NCBI Taxonomy" id="1093978"/>
    <lineage>
        <taxon>Eukaryota</taxon>
        <taxon>Metazoa</taxon>
        <taxon>Spiralia</taxon>
        <taxon>Lophotrochozoa</taxon>
        <taxon>Mollusca</taxon>
        <taxon>Gastropoda</taxon>
        <taxon>Heterobranchia</taxon>
        <taxon>Euthyneura</taxon>
        <taxon>Panpulmonata</taxon>
        <taxon>Sacoglossa</taxon>
        <taxon>Placobranchoidea</taxon>
        <taxon>Plakobranchidae</taxon>
        <taxon>Elysia</taxon>
    </lineage>
</organism>
<feature type="compositionally biased region" description="Polar residues" evidence="2">
    <location>
        <begin position="759"/>
        <end position="769"/>
    </location>
</feature>
<dbReference type="EMBL" id="BMAT01001403">
    <property type="protein sequence ID" value="GFR84763.1"/>
    <property type="molecule type" value="Genomic_DNA"/>
</dbReference>
<comment type="caution">
    <text evidence="4">The sequence shown here is derived from an EMBL/GenBank/DDBJ whole genome shotgun (WGS) entry which is preliminary data.</text>
</comment>
<feature type="region of interest" description="Disordered" evidence="2">
    <location>
        <begin position="169"/>
        <end position="244"/>
    </location>
</feature>
<feature type="compositionally biased region" description="Basic and acidic residues" evidence="2">
    <location>
        <begin position="383"/>
        <end position="395"/>
    </location>
</feature>
<gene>
    <name evidence="4" type="ORF">ElyMa_000679500</name>
</gene>
<reference evidence="4 5" key="1">
    <citation type="journal article" date="2021" name="Elife">
        <title>Chloroplast acquisition without the gene transfer in kleptoplastic sea slugs, Plakobranchus ocellatus.</title>
        <authorList>
            <person name="Maeda T."/>
            <person name="Takahashi S."/>
            <person name="Yoshida T."/>
            <person name="Shimamura S."/>
            <person name="Takaki Y."/>
            <person name="Nagai Y."/>
            <person name="Toyoda A."/>
            <person name="Suzuki Y."/>
            <person name="Arimoto A."/>
            <person name="Ishii H."/>
            <person name="Satoh N."/>
            <person name="Nishiyama T."/>
            <person name="Hasebe M."/>
            <person name="Maruyama T."/>
            <person name="Minagawa J."/>
            <person name="Obokata J."/>
            <person name="Shigenobu S."/>
        </authorList>
    </citation>
    <scope>NUCLEOTIDE SEQUENCE [LARGE SCALE GENOMIC DNA]</scope>
</reference>
<keyword evidence="3" id="KW-0472">Membrane</keyword>
<feature type="region of interest" description="Disordered" evidence="2">
    <location>
        <begin position="345"/>
        <end position="491"/>
    </location>
</feature>
<feature type="compositionally biased region" description="Basic residues" evidence="2">
    <location>
        <begin position="216"/>
        <end position="229"/>
    </location>
</feature>
<feature type="region of interest" description="Disordered" evidence="2">
    <location>
        <begin position="523"/>
        <end position="695"/>
    </location>
</feature>
<feature type="compositionally biased region" description="Basic and acidic residues" evidence="2">
    <location>
        <begin position="20"/>
        <end position="34"/>
    </location>
</feature>
<sequence>MSDFKSEKDMSSMPPQHGKTQHEERKILDQLQKQQDRQHLLLKKLFQLRKTATLEKDKLQYGDEQETQQGDETKLTGEHCQDELQPGDHTNKSPLLHENKVQEDHSQETTVPKKQQTENYPEVNIKEFQNKYIRSCKQEKAQKIQNKIAALTAEKEELLQDFSEMAMLSHSSPKSHPKYKHYKKQKKMFSVRERSISPRVYRKQHEYQESENLSKANRKRQSSRHRRVVGKPSKDGDELRPELTSSLSMTDIDFYQSYTERRPRHLSPNGQRMSLQSKHSDHSLQKKCKDLSKISTEVNVLNQDCVPNSSHLKFQSAPGEMESAKEYQKEIRNQETLRNQGLLYLSQPPESPEKISKQQTTNSEQSRKCQRGPPEDNQLLPQHELEIEPRPHSDSELPSLKSFHNEERRGRLPQVGQLQQEKEHHEQDQHCIGNTYRTQPLAMAQDSSEQTLKSKPPKSPSNSCESDQHRRCLTQEGRESPETDKEEEPEVLPVGYAWYPPVDPVKQPVLEPECVRTGITLAQQQRSSAGESLSPLALPLKNTQRSTKPAIKETPSNETIKSESFKTVPLRIKSSPLRSKCCVKRGKKQSDINDGSLQDKQRYVQKAPPGVGLWLETRLPQTCSKDTRRDSTERKRPAVSQSPSPRRRVPLKDRPPCPSKPGAAAQTRSPSRDKDAYDRSPRTTRFLPRTFGTKSNKRSLSAGIVESGEHAGFISRKTLLHNSLVTRSKPWKENPPATSKLNWGLQTKTSHVSREEQKSSMTNPTSFSIQIKGGKLGEGPDNKHQSPKSVNSSKREGIVTSSPRGFSRGWKPPFLDQLISVNEPVMTLSNGVHAKSPPSSFELGYMWNLEPSGHLTKRLGFNDEFCSTTEFLNVFQGGSSIEKPEDALLRLYHLPCSLRSLKRGGMSVFESMSVPAVCINRHAILANLEPQVNIFTVPTELQSCISELQKDNTTNRAPRSEAHRGSLKLKTVAAAKDGLWNSGKSSHKPEKTTITGRPSVTASQQKKCLKLTQPRSKLVKPDRDLFRSENTKVETLVAPPKALSASPESWIKRRESSLHKLSILSNPALDALTKPMGFSNQNEVECPETFENRGTEDGDGLADDNSASLSLAETPRLARRDSIVLSLTPRKERNAEPNAFSSSFSQIKQQHIANSSTLSMYNGGQSVLAERRLYSRLRRFVLRVFIMLILGLLISSMYLYNVFGWDFLEIISQLRFKDMKLKLKLDFIDIIEKLDFNETLLS</sequence>
<evidence type="ECO:0000256" key="1">
    <source>
        <dbReference type="SAM" id="Coils"/>
    </source>
</evidence>
<feature type="compositionally biased region" description="Polar residues" evidence="2">
    <location>
        <begin position="736"/>
        <end position="750"/>
    </location>
</feature>
<dbReference type="Proteomes" id="UP000762676">
    <property type="component" value="Unassembled WGS sequence"/>
</dbReference>
<feature type="compositionally biased region" description="Basic and acidic residues" evidence="2">
    <location>
        <begin position="232"/>
        <end position="241"/>
    </location>
</feature>
<feature type="region of interest" description="Disordered" evidence="2">
    <location>
        <begin position="309"/>
        <end position="329"/>
    </location>
</feature>
<evidence type="ECO:0000313" key="4">
    <source>
        <dbReference type="EMBL" id="GFR84763.1"/>
    </source>
</evidence>
<evidence type="ECO:0000256" key="2">
    <source>
        <dbReference type="SAM" id="MobiDB-lite"/>
    </source>
</evidence>
<feature type="transmembrane region" description="Helical" evidence="3">
    <location>
        <begin position="1180"/>
        <end position="1200"/>
    </location>
</feature>
<feature type="region of interest" description="Disordered" evidence="2">
    <location>
        <begin position="54"/>
        <end position="94"/>
    </location>
</feature>
<feature type="compositionally biased region" description="Basic and acidic residues" evidence="2">
    <location>
        <begin position="420"/>
        <end position="429"/>
    </location>
</feature>
<feature type="compositionally biased region" description="Polar residues" evidence="2">
    <location>
        <begin position="268"/>
        <end position="277"/>
    </location>
</feature>
<protein>
    <submittedName>
        <fullName evidence="4">Uncharacterized protein</fullName>
    </submittedName>
</protein>
<feature type="region of interest" description="Disordered" evidence="2">
    <location>
        <begin position="979"/>
        <end position="1006"/>
    </location>
</feature>
<keyword evidence="1" id="KW-0175">Coiled coil</keyword>
<feature type="coiled-coil region" evidence="1">
    <location>
        <begin position="134"/>
        <end position="161"/>
    </location>
</feature>
<feature type="region of interest" description="Disordered" evidence="2">
    <location>
        <begin position="1"/>
        <end position="34"/>
    </location>
</feature>
<feature type="compositionally biased region" description="Basic and acidic residues" evidence="2">
    <location>
        <begin position="71"/>
        <end position="82"/>
    </location>
</feature>
<keyword evidence="3" id="KW-0812">Transmembrane</keyword>
<feature type="compositionally biased region" description="Polar residues" evidence="2">
    <location>
        <begin position="992"/>
        <end position="1006"/>
    </location>
</feature>
<feature type="compositionally biased region" description="Basic and acidic residues" evidence="2">
    <location>
        <begin position="625"/>
        <end position="636"/>
    </location>
</feature>
<proteinExistence type="predicted"/>
<accession>A0AAV4GGY8</accession>
<keyword evidence="3" id="KW-1133">Transmembrane helix</keyword>
<feature type="compositionally biased region" description="Basic and acidic residues" evidence="2">
    <location>
        <begin position="670"/>
        <end position="681"/>
    </location>
</feature>
<name>A0AAV4GGY8_9GAST</name>
<evidence type="ECO:0000256" key="3">
    <source>
        <dbReference type="SAM" id="Phobius"/>
    </source>
</evidence>